<proteinExistence type="predicted"/>
<dbReference type="Proteomes" id="UP001153334">
    <property type="component" value="Unassembled WGS sequence"/>
</dbReference>
<protein>
    <submittedName>
        <fullName evidence="1">Uncharacterized protein</fullName>
    </submittedName>
</protein>
<accession>A0ACC2IWN6</accession>
<name>A0ACC2IWN6_9PEZI</name>
<evidence type="ECO:0000313" key="2">
    <source>
        <dbReference type="Proteomes" id="UP001153334"/>
    </source>
</evidence>
<gene>
    <name evidence="1" type="ORF">ONZ43_g3547</name>
</gene>
<comment type="caution">
    <text evidence="1">The sequence shown here is derived from an EMBL/GenBank/DDBJ whole genome shotgun (WGS) entry which is preliminary data.</text>
</comment>
<sequence>MKQQSIDEMYYVQAIPRGIIFDLGDVLFSWSATTSTSIPARTLRAILSTDIWHRYERGEITRDNCYELSAKRLSLPGSEIAEAFAQSRLSLQPNNSIVAFLRDLKSDSAIKVYAMSNVGKEDFEDLAAQMDWTLFDRVFTSAAAGTRKPEPHFYSHVLDQVGLIGSQVAFVDDKKENVNAAQTLGIRSFVFGDSTVAILRDIFDSPVGKGWRYLFQNAAKCDSITMNGVAFADNFSKLLIADLLDDK</sequence>
<dbReference type="EMBL" id="JAPESX010000839">
    <property type="protein sequence ID" value="KAJ8119514.1"/>
    <property type="molecule type" value="Genomic_DNA"/>
</dbReference>
<reference evidence="1" key="1">
    <citation type="submission" date="2022-11" db="EMBL/GenBank/DDBJ databases">
        <title>Genome Sequence of Nemania bipapillata.</title>
        <authorList>
            <person name="Buettner E."/>
        </authorList>
    </citation>
    <scope>NUCLEOTIDE SEQUENCE</scope>
    <source>
        <strain evidence="1">CP14</strain>
    </source>
</reference>
<organism evidence="1 2">
    <name type="scientific">Nemania bipapillata</name>
    <dbReference type="NCBI Taxonomy" id="110536"/>
    <lineage>
        <taxon>Eukaryota</taxon>
        <taxon>Fungi</taxon>
        <taxon>Dikarya</taxon>
        <taxon>Ascomycota</taxon>
        <taxon>Pezizomycotina</taxon>
        <taxon>Sordariomycetes</taxon>
        <taxon>Xylariomycetidae</taxon>
        <taxon>Xylariales</taxon>
        <taxon>Xylariaceae</taxon>
        <taxon>Nemania</taxon>
    </lineage>
</organism>
<evidence type="ECO:0000313" key="1">
    <source>
        <dbReference type="EMBL" id="KAJ8119514.1"/>
    </source>
</evidence>
<keyword evidence="2" id="KW-1185">Reference proteome</keyword>